<dbReference type="RefSeq" id="WP_207300348.1">
    <property type="nucleotide sequence ID" value="NZ_CP071444.1"/>
</dbReference>
<sequence length="47" mass="5727">MSENNKLVLSREELIERYDLSEDDQVYLLDTMEDIEKAVYRFLSYHL</sequence>
<dbReference type="Proteomes" id="UP000663499">
    <property type="component" value="Chromosome"/>
</dbReference>
<protein>
    <submittedName>
        <fullName evidence="1">Uncharacterized protein</fullName>
    </submittedName>
</protein>
<gene>
    <name evidence="1" type="ORF">J0B03_02770</name>
</gene>
<proteinExistence type="predicted"/>
<evidence type="ECO:0000313" key="1">
    <source>
        <dbReference type="EMBL" id="QSX09007.1"/>
    </source>
</evidence>
<dbReference type="KEGG" id="alka:J0B03_02770"/>
<name>A0A975AI14_9FIRM</name>
<organism evidence="1 2">
    <name type="scientific">Alkalibacter rhizosphaerae</name>
    <dbReference type="NCBI Taxonomy" id="2815577"/>
    <lineage>
        <taxon>Bacteria</taxon>
        <taxon>Bacillati</taxon>
        <taxon>Bacillota</taxon>
        <taxon>Clostridia</taxon>
        <taxon>Eubacteriales</taxon>
        <taxon>Eubacteriaceae</taxon>
        <taxon>Alkalibacter</taxon>
    </lineage>
</organism>
<evidence type="ECO:0000313" key="2">
    <source>
        <dbReference type="Proteomes" id="UP000663499"/>
    </source>
</evidence>
<reference evidence="1" key="1">
    <citation type="submission" date="2021-03" db="EMBL/GenBank/DDBJ databases">
        <title>Alkalibacter marinus sp. nov., isolated from tidal flat sediment.</title>
        <authorList>
            <person name="Namirimu T."/>
            <person name="Yang J.-A."/>
            <person name="Yang S.-H."/>
            <person name="Kim Y.-J."/>
            <person name="Kwon K.K."/>
        </authorList>
    </citation>
    <scope>NUCLEOTIDE SEQUENCE</scope>
    <source>
        <strain evidence="1">ES005</strain>
    </source>
</reference>
<accession>A0A975AI14</accession>
<dbReference type="AlphaFoldDB" id="A0A975AI14"/>
<dbReference type="EMBL" id="CP071444">
    <property type="protein sequence ID" value="QSX09007.1"/>
    <property type="molecule type" value="Genomic_DNA"/>
</dbReference>
<keyword evidence="2" id="KW-1185">Reference proteome</keyword>